<reference evidence="2 3" key="1">
    <citation type="submission" date="2024-09" db="EMBL/GenBank/DDBJ databases">
        <authorList>
            <person name="Pan X."/>
        </authorList>
    </citation>
    <scope>NUCLEOTIDE SEQUENCE [LARGE SCALE GENOMIC DNA]</scope>
    <source>
        <strain evidence="2 3">B2969</strain>
    </source>
</reference>
<gene>
    <name evidence="2" type="ORF">ACH3VR_07890</name>
</gene>
<dbReference type="EMBL" id="JBIQWL010000002">
    <property type="protein sequence ID" value="MFH8250270.1"/>
    <property type="molecule type" value="Genomic_DNA"/>
</dbReference>
<evidence type="ECO:0000313" key="2">
    <source>
        <dbReference type="EMBL" id="MFH8250270.1"/>
    </source>
</evidence>
<evidence type="ECO:0000313" key="3">
    <source>
        <dbReference type="Proteomes" id="UP001610861"/>
    </source>
</evidence>
<proteinExistence type="predicted"/>
<protein>
    <recommendedName>
        <fullName evidence="4">Lipoprotein</fullName>
    </recommendedName>
</protein>
<keyword evidence="1" id="KW-0732">Signal</keyword>
<dbReference type="RefSeq" id="WP_396640201.1">
    <property type="nucleotide sequence ID" value="NZ_JBIQWL010000002.1"/>
</dbReference>
<organism evidence="2 3">
    <name type="scientific">Microbacterium alkaliflavum</name>
    <dbReference type="NCBI Taxonomy" id="3248839"/>
    <lineage>
        <taxon>Bacteria</taxon>
        <taxon>Bacillati</taxon>
        <taxon>Actinomycetota</taxon>
        <taxon>Actinomycetes</taxon>
        <taxon>Micrococcales</taxon>
        <taxon>Microbacteriaceae</taxon>
        <taxon>Microbacterium</taxon>
    </lineage>
</organism>
<comment type="caution">
    <text evidence="2">The sequence shown here is derived from an EMBL/GenBank/DDBJ whole genome shotgun (WGS) entry which is preliminary data.</text>
</comment>
<name>A0ABW7Q5Y0_9MICO</name>
<accession>A0ABW7Q5Y0</accession>
<feature type="signal peptide" evidence="1">
    <location>
        <begin position="1"/>
        <end position="28"/>
    </location>
</feature>
<feature type="chain" id="PRO_5045065911" description="Lipoprotein" evidence="1">
    <location>
        <begin position="29"/>
        <end position="103"/>
    </location>
</feature>
<evidence type="ECO:0000256" key="1">
    <source>
        <dbReference type="SAM" id="SignalP"/>
    </source>
</evidence>
<evidence type="ECO:0008006" key="4">
    <source>
        <dbReference type="Google" id="ProtNLM"/>
    </source>
</evidence>
<keyword evidence="3" id="KW-1185">Reference proteome</keyword>
<dbReference type="Proteomes" id="UP001610861">
    <property type="component" value="Unassembled WGS sequence"/>
</dbReference>
<sequence length="103" mass="10606">MNTTSIARAIAAAVIVGGALGLSGCATATLPPGPQPILVPQQAPADQTLVKEYAGRPADRVAEELQRRVGAGELPSSTCRRHTVVEHPDGGYHLVCTMPAPAK</sequence>